<reference evidence="2" key="1">
    <citation type="journal article" date="2006" name="J. Bacteriol.">
        <title>The genome of the obligately intracellular bacterium Ehrlichia canis reveals themes of complex membrane structure and immune evasion strategies.</title>
        <authorList>
            <person name="Mavromatis K."/>
            <person name="Doyle C.K."/>
            <person name="Lykidis A."/>
            <person name="Ivanova N."/>
            <person name="Francino M.P."/>
            <person name="Chain P."/>
            <person name="Shin M."/>
            <person name="Malfatti S."/>
            <person name="Larimer F."/>
            <person name="Copeland A."/>
            <person name="Detter J.C."/>
            <person name="Land M."/>
            <person name="Richardson P.M."/>
            <person name="Yu X.J."/>
            <person name="Walker D.H."/>
            <person name="McBride J.W."/>
            <person name="Kyrpides N.C."/>
        </authorList>
    </citation>
    <scope>NUCLEOTIDE SEQUENCE [LARGE SCALE GENOMIC DNA]</scope>
    <source>
        <strain evidence="2">Jake</strain>
    </source>
</reference>
<gene>
    <name evidence="1" type="ordered locus">Ecaj_0399</name>
</gene>
<protein>
    <submittedName>
        <fullName evidence="1">Uncharacterized protein</fullName>
    </submittedName>
</protein>
<organism evidence="1 2">
    <name type="scientific">Ehrlichia canis (strain Jake)</name>
    <dbReference type="NCBI Taxonomy" id="269484"/>
    <lineage>
        <taxon>Bacteria</taxon>
        <taxon>Pseudomonadati</taxon>
        <taxon>Pseudomonadota</taxon>
        <taxon>Alphaproteobacteria</taxon>
        <taxon>Rickettsiales</taxon>
        <taxon>Anaplasmataceae</taxon>
        <taxon>Ehrlichia</taxon>
    </lineage>
</organism>
<dbReference type="EMBL" id="CP000107">
    <property type="protein sequence ID" value="AAZ68442.1"/>
    <property type="molecule type" value="Genomic_DNA"/>
</dbReference>
<proteinExistence type="predicted"/>
<evidence type="ECO:0000313" key="1">
    <source>
        <dbReference type="EMBL" id="AAZ68442.1"/>
    </source>
</evidence>
<sequence length="319" mass="35913">MLFSVRKKDDDIVIASNKEKKIALLRMFVKDVRKVAAKSCYGIPKEQQVSLDIFNKPILSLNGTSIVAKSKEHQVIYSEIKSRRETDSEIPYRGYLINVKWFSLKEQYCNTLVIKKIDEFSFGLHSCDGKLYNTSGKRVAYVITLGGNLIIHDHIVCDRSKGQTYFHSTLAAGMPVICAGLIRVDNGMIRDISNESGHYKPGIANLYNAVKLLDNVICLDCMIRIVSVTINSVTKESQIFYKVRMKGSFLADMEAVGEDGLTIPQRCFSLLKRCDDNYQKIVNNALIKNNTGCMDNVLVNVSVRIHVLITVYVAMIIIL</sequence>
<keyword evidence="2" id="KW-1185">Reference proteome</keyword>
<evidence type="ECO:0000313" key="2">
    <source>
        <dbReference type="Proteomes" id="UP000000435"/>
    </source>
</evidence>
<dbReference type="Proteomes" id="UP000000435">
    <property type="component" value="Chromosome"/>
</dbReference>
<accession>A0ACA6AVS1</accession>
<name>A0ACA6AVS1_EHRCJ</name>